<evidence type="ECO:0000256" key="1">
    <source>
        <dbReference type="RuleBase" id="RU003860"/>
    </source>
</evidence>
<sequence>MSLSDAISERLKEAFAPAEILVTDDSLQHVGHVGAGNGGHYTVLIIAERFRGCSLLERHRLVYEALAGLRKDIHALSIRALVPGDI</sequence>
<dbReference type="GO" id="GO:0016226">
    <property type="term" value="P:iron-sulfur cluster assembly"/>
    <property type="evidence" value="ECO:0007669"/>
    <property type="project" value="TreeGrafter"/>
</dbReference>
<dbReference type="AlphaFoldDB" id="A0A1C2G301"/>
<dbReference type="RefSeq" id="WP_065969381.1">
    <property type="nucleotide sequence ID" value="NZ_CP080624.1"/>
</dbReference>
<comment type="caution">
    <text evidence="2">The sequence shown here is derived from an EMBL/GenBank/DDBJ whole genome shotgun (WGS) entry which is preliminary data.</text>
</comment>
<dbReference type="Pfam" id="PF01722">
    <property type="entry name" value="BolA"/>
    <property type="match status" value="1"/>
</dbReference>
<keyword evidence="3" id="KW-1185">Reference proteome</keyword>
<reference evidence="2 3" key="1">
    <citation type="submission" date="2018-02" db="EMBL/GenBank/DDBJ databases">
        <title>Insights into the biology of acidophilic members of the Acidiferrobacteraceae family derived from comparative genomic analyses.</title>
        <authorList>
            <person name="Issotta F."/>
            <person name="Thyssen C."/>
            <person name="Mena C."/>
            <person name="Moya A."/>
            <person name="Bellenberg S."/>
            <person name="Sproer C."/>
            <person name="Covarrubias P.C."/>
            <person name="Sand W."/>
            <person name="Quatrini R."/>
            <person name="Vera M."/>
        </authorList>
    </citation>
    <scope>NUCLEOTIDE SEQUENCE [LARGE SCALE GENOMIC DNA]</scope>
    <source>
        <strain evidence="3">m-1</strain>
    </source>
</reference>
<organism evidence="2 3">
    <name type="scientific">Acidiferrobacter thiooxydans</name>
    <dbReference type="NCBI Taxonomy" id="163359"/>
    <lineage>
        <taxon>Bacteria</taxon>
        <taxon>Pseudomonadati</taxon>
        <taxon>Pseudomonadota</taxon>
        <taxon>Gammaproteobacteria</taxon>
        <taxon>Acidiferrobacterales</taxon>
        <taxon>Acidiferrobacteraceae</taxon>
        <taxon>Acidiferrobacter</taxon>
    </lineage>
</organism>
<dbReference type="Gene3D" id="3.30.300.90">
    <property type="entry name" value="BolA-like"/>
    <property type="match status" value="1"/>
</dbReference>
<evidence type="ECO:0000313" key="3">
    <source>
        <dbReference type="Proteomes" id="UP000253250"/>
    </source>
</evidence>
<dbReference type="InterPro" id="IPR036065">
    <property type="entry name" value="BolA-like_sf"/>
</dbReference>
<gene>
    <name evidence="2" type="ORF">C4900_08900</name>
</gene>
<dbReference type="EMBL" id="PSYR01000002">
    <property type="protein sequence ID" value="RCN55998.1"/>
    <property type="molecule type" value="Genomic_DNA"/>
</dbReference>
<accession>A0A1C2G301</accession>
<comment type="similarity">
    <text evidence="1">Belongs to the BolA/IbaG family.</text>
</comment>
<name>A0A1C2G301_9GAMM</name>
<dbReference type="PIRSF" id="PIRSF003113">
    <property type="entry name" value="BolA"/>
    <property type="match status" value="1"/>
</dbReference>
<dbReference type="Proteomes" id="UP000253250">
    <property type="component" value="Unassembled WGS sequence"/>
</dbReference>
<proteinExistence type="inferred from homology"/>
<dbReference type="InterPro" id="IPR002634">
    <property type="entry name" value="BolA"/>
</dbReference>
<dbReference type="STRING" id="163359.A9R16_09445"/>
<dbReference type="PANTHER" id="PTHR46230">
    <property type="match status" value="1"/>
</dbReference>
<dbReference type="SUPFAM" id="SSF82657">
    <property type="entry name" value="BolA-like"/>
    <property type="match status" value="1"/>
</dbReference>
<protein>
    <submittedName>
        <fullName evidence="2">BolA family transcriptional regulator</fullName>
    </submittedName>
</protein>
<dbReference type="PANTHER" id="PTHR46230:SF7">
    <property type="entry name" value="BOLA-LIKE PROTEIN 1"/>
    <property type="match status" value="1"/>
</dbReference>
<dbReference type="OrthoDB" id="9801469at2"/>
<evidence type="ECO:0000313" key="2">
    <source>
        <dbReference type="EMBL" id="RCN55998.1"/>
    </source>
</evidence>